<keyword evidence="11" id="KW-0732">Signal</keyword>
<dbReference type="SUPFAM" id="SSF81324">
    <property type="entry name" value="Voltage-gated potassium channels"/>
    <property type="match status" value="2"/>
</dbReference>
<evidence type="ECO:0000256" key="10">
    <source>
        <dbReference type="SAM" id="Phobius"/>
    </source>
</evidence>
<proteinExistence type="inferred from homology"/>
<feature type="region of interest" description="Disordered" evidence="9">
    <location>
        <begin position="313"/>
        <end position="345"/>
    </location>
</feature>
<feature type="transmembrane region" description="Helical" evidence="10">
    <location>
        <begin position="197"/>
        <end position="218"/>
    </location>
</feature>
<dbReference type="PANTHER" id="PTHR11003:SF352">
    <property type="entry name" value="BCDNA.GH04802-RELATED"/>
    <property type="match status" value="1"/>
</dbReference>
<evidence type="ECO:0000256" key="7">
    <source>
        <dbReference type="ARBA" id="ARBA00023303"/>
    </source>
</evidence>
<dbReference type="HOGENOM" id="CLU_531307_0_0_1"/>
<evidence type="ECO:0000256" key="5">
    <source>
        <dbReference type="ARBA" id="ARBA00023065"/>
    </source>
</evidence>
<feature type="region of interest" description="Disordered" evidence="9">
    <location>
        <begin position="363"/>
        <end position="385"/>
    </location>
</feature>
<dbReference type="InterPro" id="IPR003280">
    <property type="entry name" value="2pore_dom_K_chnl"/>
</dbReference>
<organism evidence="12">
    <name type="scientific">Dendroctonus ponderosae</name>
    <name type="common">Mountain pine beetle</name>
    <dbReference type="NCBI Taxonomy" id="77166"/>
    <lineage>
        <taxon>Eukaryota</taxon>
        <taxon>Metazoa</taxon>
        <taxon>Ecdysozoa</taxon>
        <taxon>Arthropoda</taxon>
        <taxon>Hexapoda</taxon>
        <taxon>Insecta</taxon>
        <taxon>Pterygota</taxon>
        <taxon>Neoptera</taxon>
        <taxon>Endopterygota</taxon>
        <taxon>Coleoptera</taxon>
        <taxon>Polyphaga</taxon>
        <taxon>Cucujiformia</taxon>
        <taxon>Curculionidae</taxon>
        <taxon>Scolytinae</taxon>
        <taxon>Dendroctonus</taxon>
    </lineage>
</organism>
<feature type="transmembrane region" description="Helical" evidence="10">
    <location>
        <begin position="410"/>
        <end position="431"/>
    </location>
</feature>
<evidence type="ECO:0000256" key="2">
    <source>
        <dbReference type="ARBA" id="ARBA00022448"/>
    </source>
</evidence>
<evidence type="ECO:0000256" key="9">
    <source>
        <dbReference type="SAM" id="MobiDB-lite"/>
    </source>
</evidence>
<comment type="similarity">
    <text evidence="8">Belongs to the two pore domain potassium channel (TC 1.A.1.8) family.</text>
</comment>
<feature type="transmembrane region" description="Helical" evidence="10">
    <location>
        <begin position="438"/>
        <end position="455"/>
    </location>
</feature>
<evidence type="ECO:0000256" key="1">
    <source>
        <dbReference type="ARBA" id="ARBA00004141"/>
    </source>
</evidence>
<dbReference type="GO" id="GO:0022841">
    <property type="term" value="F:potassium ion leak channel activity"/>
    <property type="evidence" value="ECO:0007669"/>
    <property type="project" value="TreeGrafter"/>
</dbReference>
<keyword evidence="4 10" id="KW-1133">Transmembrane helix</keyword>
<dbReference type="AlphaFoldDB" id="N6U4N7"/>
<reference evidence="12" key="1">
    <citation type="journal article" date="2013" name="Genome Biol.">
        <title>Draft genome of the mountain pine beetle, Dendroctonus ponderosae Hopkins, a major forest pest.</title>
        <authorList>
            <person name="Keeling C.I."/>
            <person name="Yuen M.M."/>
            <person name="Liao N.Y."/>
            <person name="Docking T.R."/>
            <person name="Chan S.K."/>
            <person name="Taylor G.A."/>
            <person name="Palmquist D.L."/>
            <person name="Jackman S.D."/>
            <person name="Nguyen A."/>
            <person name="Li M."/>
            <person name="Henderson H."/>
            <person name="Janes J.K."/>
            <person name="Zhao Y."/>
            <person name="Pandoh P."/>
            <person name="Moore R."/>
            <person name="Sperling F.A."/>
            <person name="Huber D.P."/>
            <person name="Birol I."/>
            <person name="Jones S.J."/>
            <person name="Bohlmann J."/>
        </authorList>
    </citation>
    <scope>NUCLEOTIDE SEQUENCE</scope>
</reference>
<dbReference type="PANTHER" id="PTHR11003">
    <property type="entry name" value="POTASSIUM CHANNEL, SUBFAMILY K"/>
    <property type="match status" value="1"/>
</dbReference>
<dbReference type="GO" id="GO:0030322">
    <property type="term" value="P:stabilization of membrane potential"/>
    <property type="evidence" value="ECO:0007669"/>
    <property type="project" value="TreeGrafter"/>
</dbReference>
<keyword evidence="3 8" id="KW-0812">Transmembrane</keyword>
<evidence type="ECO:0000256" key="3">
    <source>
        <dbReference type="ARBA" id="ARBA00022692"/>
    </source>
</evidence>
<feature type="transmembrane region" description="Helical" evidence="10">
    <location>
        <begin position="20"/>
        <end position="39"/>
    </location>
</feature>
<protein>
    <submittedName>
        <fullName evidence="12">Uncharacterized protein</fullName>
    </submittedName>
</protein>
<evidence type="ECO:0000256" key="4">
    <source>
        <dbReference type="ARBA" id="ARBA00022989"/>
    </source>
</evidence>
<dbReference type="GO" id="GO:0015271">
    <property type="term" value="F:outward rectifier potassium channel activity"/>
    <property type="evidence" value="ECO:0007669"/>
    <property type="project" value="TreeGrafter"/>
</dbReference>
<dbReference type="EMBL" id="KB740975">
    <property type="protein sequence ID" value="ENN76555.1"/>
    <property type="molecule type" value="Genomic_DNA"/>
</dbReference>
<dbReference type="InterPro" id="IPR013099">
    <property type="entry name" value="K_chnl_dom"/>
</dbReference>
<evidence type="ECO:0000256" key="8">
    <source>
        <dbReference type="RuleBase" id="RU003857"/>
    </source>
</evidence>
<keyword evidence="5 8" id="KW-0406">Ion transport</keyword>
<evidence type="ECO:0000256" key="11">
    <source>
        <dbReference type="SAM" id="SignalP"/>
    </source>
</evidence>
<feature type="compositionally biased region" description="Basic residues" evidence="9">
    <location>
        <begin position="313"/>
        <end position="322"/>
    </location>
</feature>
<name>N6U4N7_DENPD</name>
<dbReference type="PRINTS" id="PR01333">
    <property type="entry name" value="2POREKCHANEL"/>
</dbReference>
<keyword evidence="2 8" id="KW-0813">Transport</keyword>
<keyword evidence="7 8" id="KW-0407">Ion channel</keyword>
<feature type="transmembrane region" description="Helical" evidence="10">
    <location>
        <begin position="470"/>
        <end position="493"/>
    </location>
</feature>
<accession>N6U4N7</accession>
<keyword evidence="6 10" id="KW-0472">Membrane</keyword>
<dbReference type="OrthoDB" id="297496at2759"/>
<dbReference type="GO" id="GO:0005886">
    <property type="term" value="C:plasma membrane"/>
    <property type="evidence" value="ECO:0007669"/>
    <property type="project" value="TreeGrafter"/>
</dbReference>
<feature type="signal peptide" evidence="11">
    <location>
        <begin position="1"/>
        <end position="19"/>
    </location>
</feature>
<sequence length="513" mass="56323">MHWSSIDALLQLLGPVTEATVVVTSVVVASVVVASVVVASVVVASVVTAAVVAAAVVAASVVVASVVQTQTSDRAALITFCKDLLQIKDLINNVHNLQRKVIKPYCPNYIFDYILLQYEIYLIGYKGSKRLNVLYEKNWTKLVTEQLKKFERTVVETAKRDETLNFAGPKWTFGGSLLYTITLLTTIGYGRLSPKTALGKIIAILYAVIGVPLMLILLSELGTVLAQSVRRAYAKLCCHKNNDTFSCPTVGYHKAPNSPTKSHYCKTMDASIQLASTHSTPNHVSFQANHTNHCVERHEVPKRAILATVRANHTRGRGRHGPVRQILADPNCPTHRHNHGSPLRNSSIVGISTDIELDEVEESDENDQGQCAQHDTPSRIPLIWRPPDKNGTSPLPVAEEISTSSHLPPVPVFLVVFIFFSYIGIGAACFANTDTWTFLDAVYFCFLALTTIGVGDKLPTIHQNDVEGQLHIFACCIYIFMGLVVLAMCFSLVQEELTIKCRQLANSLGFGRE</sequence>
<evidence type="ECO:0000256" key="6">
    <source>
        <dbReference type="ARBA" id="ARBA00023136"/>
    </source>
</evidence>
<dbReference type="OMA" id="NQYTSFP"/>
<feature type="transmembrane region" description="Helical" evidence="10">
    <location>
        <begin position="171"/>
        <end position="190"/>
    </location>
</feature>
<dbReference type="Gene3D" id="1.10.287.70">
    <property type="match status" value="1"/>
</dbReference>
<gene>
    <name evidence="12" type="ORF">YQE_07007</name>
</gene>
<evidence type="ECO:0000313" key="12">
    <source>
        <dbReference type="EMBL" id="ENN76555.1"/>
    </source>
</evidence>
<feature type="chain" id="PRO_5010971950" evidence="11">
    <location>
        <begin position="20"/>
        <end position="513"/>
    </location>
</feature>
<dbReference type="Pfam" id="PF07885">
    <property type="entry name" value="Ion_trans_2"/>
    <property type="match status" value="2"/>
</dbReference>
<comment type="subcellular location">
    <subcellularLocation>
        <location evidence="1">Membrane</location>
        <topology evidence="1">Multi-pass membrane protein</topology>
    </subcellularLocation>
</comment>
<feature type="non-terminal residue" evidence="12">
    <location>
        <position position="1"/>
    </location>
</feature>
<feature type="transmembrane region" description="Helical" evidence="10">
    <location>
        <begin position="46"/>
        <end position="67"/>
    </location>
</feature>